<evidence type="ECO:0000313" key="1">
    <source>
        <dbReference type="EMBL" id="AVO28055.1"/>
    </source>
</evidence>
<dbReference type="EMBL" id="CP027569">
    <property type="protein sequence ID" value="AVO28055.1"/>
    <property type="molecule type" value="Genomic_DNA"/>
</dbReference>
<accession>A0A2S0M9B5</accession>
<evidence type="ECO:0000313" key="2">
    <source>
        <dbReference type="Proteomes" id="UP000238358"/>
    </source>
</evidence>
<dbReference type="Proteomes" id="UP000238358">
    <property type="component" value="Chromosome"/>
</dbReference>
<dbReference type="RefSeq" id="WP_027894611.1">
    <property type="nucleotide sequence ID" value="NZ_CP027569.1"/>
</dbReference>
<sequence>MIDDKMAKMAVNTLKAYCDRKKCSDCAVSKTCDLAHDTFQYFAKYPLVGEFENTQKPPQKTPKFDATLSDNPCFRDYINGILELEAERAGISHRGLDKVKCYPNGTIKVWYKSEDDETVYKGKAKCHPRDAFNPEIGIKLAVQRIAEKVNKPFVPTDGETYFYVDDEDTIYSTINHNTNRDILNIAVGNCFNNYERALSNKDAITKHIERAAELLEKLRDEGEK</sequence>
<organism evidence="1 2">
    <name type="scientific">Megasphaera elsdenii</name>
    <dbReference type="NCBI Taxonomy" id="907"/>
    <lineage>
        <taxon>Bacteria</taxon>
        <taxon>Bacillati</taxon>
        <taxon>Bacillota</taxon>
        <taxon>Negativicutes</taxon>
        <taxon>Veillonellales</taxon>
        <taxon>Veillonellaceae</taxon>
        <taxon>Megasphaera</taxon>
    </lineage>
</organism>
<name>A0A2S0M9B5_MEGEL</name>
<protein>
    <submittedName>
        <fullName evidence="1">Uncharacterized protein</fullName>
    </submittedName>
</protein>
<proteinExistence type="predicted"/>
<gene>
    <name evidence="1" type="ORF">C6Y28_10685</name>
</gene>
<dbReference type="AlphaFoldDB" id="A0A2S0M9B5"/>
<reference evidence="1 2" key="1">
    <citation type="journal article" date="2018" name="Genome Announc.">
        <title>Complete genomes of two Megasphaera elsdenii strains, NCIMB 702410 and ATCC 25940.</title>
        <authorList>
            <person name="Hatmaker E.A."/>
            <person name="O'Dell K."/>
            <person name="Riley L.A."/>
            <person name="Klingeman D.M."/>
            <person name="Guss A.M."/>
        </authorList>
    </citation>
    <scope>NUCLEOTIDE SEQUENCE [LARGE SCALE GENOMIC DNA]</scope>
    <source>
        <strain evidence="1 2">NCIMB702410</strain>
    </source>
</reference>
<dbReference type="OrthoDB" id="2589702at2"/>